<sequence>MRLTSTAPATTSARLAVVRSTRAPIGVWATMAAMPPTAMTNPIEA</sequence>
<dbReference type="HOGENOM" id="CLU_3202334_0_0_11"/>
<name>R4M4G1_MYCTX</name>
<dbReference type="EMBL" id="CP004886">
    <property type="protein sequence ID" value="AGL24058.1"/>
    <property type="molecule type" value="Genomic_DNA"/>
</dbReference>
<proteinExistence type="predicted"/>
<reference evidence="1 2" key="1">
    <citation type="journal article" date="2013" name="Genome Announc.">
        <title>Whole-Genome Sequences of Four Clinical Isolates of Mycobacterium tuberculosis from Tamil Nadu, South India.</title>
        <authorList>
            <person name="Narayanan S."/>
            <person name="Deshpande U."/>
        </authorList>
    </citation>
    <scope>NUCLEOTIDE SEQUENCE [LARGE SCALE GENOMIC DNA]</scope>
    <source>
        <strain evidence="1 2">Haarlem/NITR202</strain>
    </source>
</reference>
<dbReference type="BioCyc" id="MTUB1304279:G13AB-2314-MONOMER"/>
<organism evidence="1 2">
    <name type="scientific">Mycobacterium tuberculosis str. Haarlem/NITR202</name>
    <dbReference type="NCBI Taxonomy" id="1304279"/>
    <lineage>
        <taxon>Bacteria</taxon>
        <taxon>Bacillati</taxon>
        <taxon>Actinomycetota</taxon>
        <taxon>Actinomycetes</taxon>
        <taxon>Mycobacteriales</taxon>
        <taxon>Mycobacteriaceae</taxon>
        <taxon>Mycobacterium</taxon>
        <taxon>Mycobacterium tuberculosis complex</taxon>
    </lineage>
</organism>
<protein>
    <submittedName>
        <fullName evidence="1">Uncharacterized protein</fullName>
    </submittedName>
</protein>
<evidence type="ECO:0000313" key="2">
    <source>
        <dbReference type="Proteomes" id="UP000013563"/>
    </source>
</evidence>
<evidence type="ECO:0000313" key="1">
    <source>
        <dbReference type="EMBL" id="AGL24058.1"/>
    </source>
</evidence>
<dbReference type="AlphaFoldDB" id="R4M4G1"/>
<gene>
    <name evidence="1" type="ORF">I917_17340</name>
</gene>
<dbReference type="KEGG" id="mtuh:I917_17340"/>
<dbReference type="Proteomes" id="UP000013563">
    <property type="component" value="Chromosome"/>
</dbReference>
<accession>R4M4G1</accession>